<evidence type="ECO:0000313" key="1">
    <source>
        <dbReference type="EMBL" id="KAG5678803.1"/>
    </source>
</evidence>
<organism evidence="1 2">
    <name type="scientific">Polypedilum vanderplanki</name>
    <name type="common">Sleeping chironomid midge</name>
    <dbReference type="NCBI Taxonomy" id="319348"/>
    <lineage>
        <taxon>Eukaryota</taxon>
        <taxon>Metazoa</taxon>
        <taxon>Ecdysozoa</taxon>
        <taxon>Arthropoda</taxon>
        <taxon>Hexapoda</taxon>
        <taxon>Insecta</taxon>
        <taxon>Pterygota</taxon>
        <taxon>Neoptera</taxon>
        <taxon>Endopterygota</taxon>
        <taxon>Diptera</taxon>
        <taxon>Nematocera</taxon>
        <taxon>Chironomoidea</taxon>
        <taxon>Chironomidae</taxon>
        <taxon>Chironominae</taxon>
        <taxon>Polypedilum</taxon>
        <taxon>Polypedilum</taxon>
    </lineage>
</organism>
<gene>
    <name evidence="1" type="ORF">PVAND_008437</name>
</gene>
<keyword evidence="2" id="KW-1185">Reference proteome</keyword>
<evidence type="ECO:0000313" key="2">
    <source>
        <dbReference type="Proteomes" id="UP001107558"/>
    </source>
</evidence>
<accession>A0A9J6CAM5</accession>
<reference evidence="1" key="1">
    <citation type="submission" date="2021-03" db="EMBL/GenBank/DDBJ databases">
        <title>Chromosome level genome of the anhydrobiotic midge Polypedilum vanderplanki.</title>
        <authorList>
            <person name="Yoshida Y."/>
            <person name="Kikawada T."/>
            <person name="Gusev O."/>
        </authorList>
    </citation>
    <scope>NUCLEOTIDE SEQUENCE</scope>
    <source>
        <strain evidence="1">NIAS01</strain>
        <tissue evidence="1">Whole body or cell culture</tissue>
    </source>
</reference>
<comment type="caution">
    <text evidence="1">The sequence shown here is derived from an EMBL/GenBank/DDBJ whole genome shotgun (WGS) entry which is preliminary data.</text>
</comment>
<protein>
    <submittedName>
        <fullName evidence="1">Uncharacterized protein</fullName>
    </submittedName>
</protein>
<proteinExistence type="predicted"/>
<sequence>MIKKIKRAQGNYDSKQFLIRNQKFAGSIDMISRRFVFNNSRKLRIIMVAQKCSKIYTQTLYYHQLLTDEQRNQYRENFRNMRIGHSLLIMITDHFVLIVDPNYRHDRYANSQRVHRLQDICHFYYRRVSDVIQEFKLNPSGRNSRPLFFGGGGNTPEGICRQVNLDYIYRAIYGRYNWDLNEPDQNFCKYVRITT</sequence>
<name>A0A9J6CAM5_POLVA</name>
<dbReference type="Proteomes" id="UP001107558">
    <property type="component" value="Chromosome 2"/>
</dbReference>
<dbReference type="EMBL" id="JADBJN010000002">
    <property type="protein sequence ID" value="KAG5678803.1"/>
    <property type="molecule type" value="Genomic_DNA"/>
</dbReference>
<dbReference type="AlphaFoldDB" id="A0A9J6CAM5"/>